<evidence type="ECO:0000313" key="3">
    <source>
        <dbReference type="Proteomes" id="UP000194161"/>
    </source>
</evidence>
<gene>
    <name evidence="2" type="ORF">CAL15_06880</name>
</gene>
<dbReference type="AlphaFoldDB" id="A0A1W6Z9T4"/>
<evidence type="ECO:0000313" key="2">
    <source>
        <dbReference type="EMBL" id="ARP94133.1"/>
    </source>
</evidence>
<evidence type="ECO:0000259" key="1">
    <source>
        <dbReference type="SMART" id="SM00642"/>
    </source>
</evidence>
<accession>A0A1W6Z9T4</accession>
<dbReference type="Gene3D" id="1.10.10.470">
    <property type="entry name" value="Maltooligosyl trehalose synthase, domain 4"/>
    <property type="match status" value="1"/>
</dbReference>
<dbReference type="STRING" id="463040.CAL15_06880"/>
<name>A0A1W6Z9T4_9BORD</name>
<sequence length="915" mass="100263">MSRPHREGAPRATVRLQLHRDFTLDDARAQVDYYAAMGISHFYLSPVTRARPGSTHGYDVVDHNEVNPELGGEPALRALADALHARGMGILLDIVPNHMATHWDNPWWRDVLMNGRHSAYADWFDIDWHDPDPWLAGRVLAPTLGRPYLSALEQGEIRLVWDETAQIYAIEAGGKYPVAPHTLDTRGGAEQVLAAHDAGTEAGRAALHALLDRQHYRLAWWPTAADQINWRRFFEISDLVGVRVDRPEVHAAVHAMVFRLYAEGVIDGVRIDHVDGLASPGVYCRRLRADLRRAGAQGGRANPDPYLVVEKILAEDEALPAGWQTDGTTGYDFMEEAGAVLHDGAGGPALERGWQEISGDDRAPREQLEAARRLMLARHFSAENAALVRVLSRLARLDPATCDCPPQAISRALVPWLVAFPVYRTYGEGGSATRADLLYCQAASERGQQIMQETRQEPDEAADRIAARLMGWLALPPGPDDTPEAARLRRRAQNRLRHLTPPLAAKALEDTYFYRRGTLLSRNEVGSSPYVQALDVPALHQRLLRRAQAHPQALLATATHDHKRGEDVRARLAVISEMPQEWLDFATRWIARAAGPELHGDGGADRPTPQPADLYMLLQTLVGAWPPELEPDDADGVAAYCERVGQWQIKALREAKLGSNWYVPDEAYEAACGAVLRALADAARQPEADGAAPELLRGVVDWARRLCLPGMLNGLVQATLRLTAPGVPDLYQGTDRWDFSLVDPDNRRPVDYAARRAALDAIADIGALPLGDFAQWRDGLVKQALVRRLLALREERAELRRGAYLPLTVEGPGAKRVIAYARRGTQGTTIVMAARACAARLAQTHPAVGASAAASASTDASPADLWQGTQLVLPAQLSGLRLRNALTGAAAAAATRRLSVAQCLGQWPMAVLVST</sequence>
<protein>
    <submittedName>
        <fullName evidence="2">Malto-oligosyltrehalose synthase</fullName>
    </submittedName>
</protein>
<organism evidence="2 3">
    <name type="scientific">Bordetella genomosp. 13</name>
    <dbReference type="NCBI Taxonomy" id="463040"/>
    <lineage>
        <taxon>Bacteria</taxon>
        <taxon>Pseudomonadati</taxon>
        <taxon>Pseudomonadota</taxon>
        <taxon>Betaproteobacteria</taxon>
        <taxon>Burkholderiales</taxon>
        <taxon>Alcaligenaceae</taxon>
        <taxon>Bordetella</taxon>
    </lineage>
</organism>
<dbReference type="GO" id="GO:0047470">
    <property type="term" value="F:(1,4)-alpha-D-glucan 1-alpha-D-glucosylmutase activity"/>
    <property type="evidence" value="ECO:0007669"/>
    <property type="project" value="TreeGrafter"/>
</dbReference>
<dbReference type="SUPFAM" id="SSF51445">
    <property type="entry name" value="(Trans)glycosidases"/>
    <property type="match status" value="1"/>
</dbReference>
<reference evidence="2 3" key="1">
    <citation type="submission" date="2017-05" db="EMBL/GenBank/DDBJ databases">
        <title>Complete and WGS of Bordetella genogroups.</title>
        <authorList>
            <person name="Spilker T."/>
            <person name="LiPuma J."/>
        </authorList>
    </citation>
    <scope>NUCLEOTIDE SEQUENCE [LARGE SCALE GENOMIC DNA]</scope>
    <source>
        <strain evidence="2 3">AU7206</strain>
    </source>
</reference>
<dbReference type="RefSeq" id="WP_086077901.1">
    <property type="nucleotide sequence ID" value="NZ_CP021111.1"/>
</dbReference>
<dbReference type="InterPro" id="IPR017853">
    <property type="entry name" value="GH"/>
</dbReference>
<keyword evidence="3" id="KW-1185">Reference proteome</keyword>
<dbReference type="GO" id="GO:0005992">
    <property type="term" value="P:trehalose biosynthetic process"/>
    <property type="evidence" value="ECO:0007669"/>
    <property type="project" value="TreeGrafter"/>
</dbReference>
<dbReference type="PANTHER" id="PTHR10357:SF216">
    <property type="entry name" value="MALTOOLIGOSYL TREHALOSE SYNTHASE-RELATED"/>
    <property type="match status" value="1"/>
</dbReference>
<feature type="domain" description="Glycosyl hydrolase family 13 catalytic" evidence="1">
    <location>
        <begin position="13"/>
        <end position="468"/>
    </location>
</feature>
<dbReference type="Gene3D" id="3.30.1590.10">
    <property type="entry name" value="Maltooligosyl trehalose synthase, domain 2"/>
    <property type="match status" value="1"/>
</dbReference>
<proteinExistence type="predicted"/>
<dbReference type="Pfam" id="PF00128">
    <property type="entry name" value="Alpha-amylase"/>
    <property type="match status" value="1"/>
</dbReference>
<dbReference type="PANTHER" id="PTHR10357">
    <property type="entry name" value="ALPHA-AMYLASE FAMILY MEMBER"/>
    <property type="match status" value="1"/>
</dbReference>
<dbReference type="InterPro" id="IPR006047">
    <property type="entry name" value="GH13_cat_dom"/>
</dbReference>
<dbReference type="EMBL" id="CP021111">
    <property type="protein sequence ID" value="ARP94133.1"/>
    <property type="molecule type" value="Genomic_DNA"/>
</dbReference>
<dbReference type="OrthoDB" id="9761577at2"/>
<dbReference type="SMART" id="SM00642">
    <property type="entry name" value="Aamy"/>
    <property type="match status" value="1"/>
</dbReference>
<dbReference type="InterPro" id="IPR013797">
    <property type="entry name" value="Maltooligo_trehalose_synth_4"/>
</dbReference>
<dbReference type="Proteomes" id="UP000194161">
    <property type="component" value="Chromosome"/>
</dbReference>
<dbReference type="InterPro" id="IPR012767">
    <property type="entry name" value="Trehalose_TreY"/>
</dbReference>
<dbReference type="KEGG" id="bgm:CAL15_06880"/>
<dbReference type="NCBIfam" id="TIGR02401">
    <property type="entry name" value="trehalose_TreY"/>
    <property type="match status" value="1"/>
</dbReference>
<dbReference type="CDD" id="cd11336">
    <property type="entry name" value="AmyAc_MTSase"/>
    <property type="match status" value="1"/>
</dbReference>
<dbReference type="Gene3D" id="3.20.20.80">
    <property type="entry name" value="Glycosidases"/>
    <property type="match status" value="2"/>
</dbReference>
<dbReference type="GO" id="GO:0030980">
    <property type="term" value="P:alpha-glucan catabolic process"/>
    <property type="evidence" value="ECO:0007669"/>
    <property type="project" value="TreeGrafter"/>
</dbReference>